<dbReference type="Pfam" id="PF00001">
    <property type="entry name" value="7tm_1"/>
    <property type="match status" value="1"/>
</dbReference>
<feature type="transmembrane region" description="Helical" evidence="12">
    <location>
        <begin position="398"/>
        <end position="419"/>
    </location>
</feature>
<evidence type="ECO:0000256" key="6">
    <source>
        <dbReference type="ARBA" id="ARBA00023136"/>
    </source>
</evidence>
<keyword evidence="2" id="KW-1003">Cell membrane</keyword>
<dbReference type="PANTHER" id="PTHR24248">
    <property type="entry name" value="ADRENERGIC RECEPTOR-RELATED G-PROTEIN COUPLED RECEPTOR"/>
    <property type="match status" value="1"/>
</dbReference>
<reference evidence="15" key="1">
    <citation type="submission" date="2025-08" db="UniProtKB">
        <authorList>
            <consortium name="RefSeq"/>
        </authorList>
    </citation>
    <scope>IDENTIFICATION</scope>
</reference>
<protein>
    <submittedName>
        <fullName evidence="15">Octopamine receptor 1-like</fullName>
    </submittedName>
</protein>
<dbReference type="PROSITE" id="PS00237">
    <property type="entry name" value="G_PROTEIN_RECEP_F1_1"/>
    <property type="match status" value="1"/>
</dbReference>
<dbReference type="InterPro" id="IPR000276">
    <property type="entry name" value="GPCR_Rhodpsn"/>
</dbReference>
<dbReference type="PROSITE" id="PS50262">
    <property type="entry name" value="G_PROTEIN_RECEP_F1_2"/>
    <property type="match status" value="1"/>
</dbReference>
<feature type="transmembrane region" description="Helical" evidence="12">
    <location>
        <begin position="30"/>
        <end position="56"/>
    </location>
</feature>
<evidence type="ECO:0000256" key="10">
    <source>
        <dbReference type="RuleBase" id="RU000688"/>
    </source>
</evidence>
<comment type="similarity">
    <text evidence="10">Belongs to the G-protein coupled receptor 1 family.</text>
</comment>
<feature type="domain" description="G-protein coupled receptors family 1 profile" evidence="13">
    <location>
        <begin position="47"/>
        <end position="450"/>
    </location>
</feature>
<sequence>MNQSSFAAVANATAVPACETVASVAGSTRAALSLAALIAIDGIIVAGNALVIAAVIVTKKLHTVTNRFIVSLAVADLLMGVAVLPYSLTLEVLEVWVFGNVWCRLWLAIDVLLCTASIINLCAISLDRYLAITKPIGYPTYMSSSRGKLLIVAVWISAFLICIPPLLGWNEDRQPFIDKMAADGGAADGGSRNLTPSELDCELIKDRGYRIYSALGSFYIPCSVMCFFYWRIYVAATRSSKAMKRGFKEVAGGGATNTVLRIHRGGGNTSPYRRQSSQDAADSLVLPADDPHCKATKSPSATTLGDAFMAPPSPESRRSSAVSVQANGNDRVRRHGGSSPPQGSNGRRLLAATSGDSLDADDVGDILHGARHDNRAQRLIRIRKEFRKFTREMKAAKTLAVIVGVFILCWLPFFTIYFIGAFCEHCTPPVVFSVCFWLGYCNSALNPAIYAMFSKDYRYAFKRILRCGALVRARYSPSGSAEAARLSIPSHRDEPLTLRTPSNSNSLPVTKADAPMSDVRW</sequence>
<dbReference type="RefSeq" id="XP_014675454.1">
    <property type="nucleotide sequence ID" value="XM_014819968.1"/>
</dbReference>
<keyword evidence="9 10" id="KW-0807">Transducer</keyword>
<feature type="region of interest" description="Disordered" evidence="11">
    <location>
        <begin position="261"/>
        <end position="349"/>
    </location>
</feature>
<keyword evidence="5 10" id="KW-0297">G-protein coupled receptor</keyword>
<dbReference type="GeneID" id="106815504"/>
<feature type="transmembrane region" description="Helical" evidence="12">
    <location>
        <begin position="106"/>
        <end position="126"/>
    </location>
</feature>
<dbReference type="SUPFAM" id="SSF81321">
    <property type="entry name" value="Family A G protein-coupled receptor-like"/>
    <property type="match status" value="1"/>
</dbReference>
<feature type="compositionally biased region" description="Polar residues" evidence="11">
    <location>
        <begin position="499"/>
        <end position="508"/>
    </location>
</feature>
<proteinExistence type="inferred from homology"/>
<evidence type="ECO:0000256" key="2">
    <source>
        <dbReference type="ARBA" id="ARBA00022475"/>
    </source>
</evidence>
<keyword evidence="14" id="KW-1185">Reference proteome</keyword>
<organism evidence="14 15">
    <name type="scientific">Priapulus caudatus</name>
    <name type="common">Priapulid worm</name>
    <dbReference type="NCBI Taxonomy" id="37621"/>
    <lineage>
        <taxon>Eukaryota</taxon>
        <taxon>Metazoa</taxon>
        <taxon>Ecdysozoa</taxon>
        <taxon>Scalidophora</taxon>
        <taxon>Priapulida</taxon>
        <taxon>Priapulimorpha</taxon>
        <taxon>Priapulimorphida</taxon>
        <taxon>Priapulidae</taxon>
        <taxon>Priapulus</taxon>
    </lineage>
</organism>
<evidence type="ECO:0000256" key="7">
    <source>
        <dbReference type="ARBA" id="ARBA00023170"/>
    </source>
</evidence>
<evidence type="ECO:0000256" key="1">
    <source>
        <dbReference type="ARBA" id="ARBA00004651"/>
    </source>
</evidence>
<name>A0ABM1ETD3_PRICU</name>
<evidence type="ECO:0000313" key="15">
    <source>
        <dbReference type="RefSeq" id="XP_014675454.1"/>
    </source>
</evidence>
<evidence type="ECO:0000259" key="13">
    <source>
        <dbReference type="PROSITE" id="PS50262"/>
    </source>
</evidence>
<keyword evidence="8" id="KW-0325">Glycoprotein</keyword>
<evidence type="ECO:0000256" key="12">
    <source>
        <dbReference type="SAM" id="Phobius"/>
    </source>
</evidence>
<evidence type="ECO:0000313" key="14">
    <source>
        <dbReference type="Proteomes" id="UP000695022"/>
    </source>
</evidence>
<gene>
    <name evidence="15" type="primary">LOC106815504</name>
</gene>
<feature type="transmembrane region" description="Helical" evidence="12">
    <location>
        <begin position="68"/>
        <end position="86"/>
    </location>
</feature>
<dbReference type="InterPro" id="IPR017452">
    <property type="entry name" value="GPCR_Rhodpsn_7TM"/>
</dbReference>
<keyword evidence="6 12" id="KW-0472">Membrane</keyword>
<evidence type="ECO:0000256" key="11">
    <source>
        <dbReference type="SAM" id="MobiDB-lite"/>
    </source>
</evidence>
<dbReference type="PRINTS" id="PR00237">
    <property type="entry name" value="GPCRRHODOPSN"/>
</dbReference>
<dbReference type="Proteomes" id="UP000695022">
    <property type="component" value="Unplaced"/>
</dbReference>
<evidence type="ECO:0000256" key="3">
    <source>
        <dbReference type="ARBA" id="ARBA00022692"/>
    </source>
</evidence>
<evidence type="ECO:0000256" key="8">
    <source>
        <dbReference type="ARBA" id="ARBA00023180"/>
    </source>
</evidence>
<evidence type="ECO:0000256" key="9">
    <source>
        <dbReference type="ARBA" id="ARBA00023224"/>
    </source>
</evidence>
<dbReference type="PANTHER" id="PTHR24248:SF174">
    <property type="entry name" value="TYRAMINE_OCTOPAMINE RECEPTOR"/>
    <property type="match status" value="1"/>
</dbReference>
<dbReference type="CDD" id="cd15063">
    <property type="entry name" value="7tmA_Octopamine_R"/>
    <property type="match status" value="1"/>
</dbReference>
<comment type="subcellular location">
    <subcellularLocation>
        <location evidence="1">Cell membrane</location>
        <topology evidence="1">Multi-pass membrane protein</topology>
    </subcellularLocation>
</comment>
<feature type="transmembrane region" description="Helical" evidence="12">
    <location>
        <begin position="218"/>
        <end position="236"/>
    </location>
</feature>
<feature type="transmembrane region" description="Helical" evidence="12">
    <location>
        <begin position="147"/>
        <end position="167"/>
    </location>
</feature>
<keyword evidence="4 12" id="KW-1133">Transmembrane helix</keyword>
<feature type="compositionally biased region" description="Polar residues" evidence="11">
    <location>
        <begin position="269"/>
        <end position="280"/>
    </location>
</feature>
<feature type="region of interest" description="Disordered" evidence="11">
    <location>
        <begin position="493"/>
        <end position="521"/>
    </location>
</feature>
<feature type="transmembrane region" description="Helical" evidence="12">
    <location>
        <begin position="431"/>
        <end position="453"/>
    </location>
</feature>
<keyword evidence="3 10" id="KW-0812">Transmembrane</keyword>
<keyword evidence="7 10" id="KW-0675">Receptor</keyword>
<dbReference type="SMART" id="SM01381">
    <property type="entry name" value="7TM_GPCR_Srsx"/>
    <property type="match status" value="1"/>
</dbReference>
<evidence type="ECO:0000256" key="5">
    <source>
        <dbReference type="ARBA" id="ARBA00023040"/>
    </source>
</evidence>
<evidence type="ECO:0000256" key="4">
    <source>
        <dbReference type="ARBA" id="ARBA00022989"/>
    </source>
</evidence>
<dbReference type="Gene3D" id="1.20.1070.10">
    <property type="entry name" value="Rhodopsin 7-helix transmembrane proteins"/>
    <property type="match status" value="2"/>
</dbReference>
<accession>A0ABM1ETD3</accession>